<proteinExistence type="predicted"/>
<name>A0A813IAF1_POLGL</name>
<evidence type="ECO:0000256" key="1">
    <source>
        <dbReference type="SAM" id="SignalP"/>
    </source>
</evidence>
<dbReference type="AlphaFoldDB" id="A0A813IAF1"/>
<gene>
    <name evidence="3" type="ORF">PGLA2088_LOCUS5463</name>
</gene>
<dbReference type="Gene3D" id="1.20.1050.10">
    <property type="match status" value="1"/>
</dbReference>
<protein>
    <recommendedName>
        <fullName evidence="2">GST N-terminal domain-containing protein</fullName>
    </recommendedName>
</protein>
<evidence type="ECO:0000259" key="2">
    <source>
        <dbReference type="Pfam" id="PF13409"/>
    </source>
</evidence>
<dbReference type="CDD" id="cd00570">
    <property type="entry name" value="GST_N_family"/>
    <property type="match status" value="1"/>
</dbReference>
<feature type="domain" description="GST N-terminal" evidence="2">
    <location>
        <begin position="97"/>
        <end position="158"/>
    </location>
</feature>
<dbReference type="Gene3D" id="3.40.30.10">
    <property type="entry name" value="Glutaredoxin"/>
    <property type="match status" value="1"/>
</dbReference>
<keyword evidence="1" id="KW-0732">Signal</keyword>
<dbReference type="EMBL" id="CAJNNW010005183">
    <property type="protein sequence ID" value="CAE8647191.1"/>
    <property type="molecule type" value="Genomic_DNA"/>
</dbReference>
<dbReference type="SUPFAM" id="SSF47616">
    <property type="entry name" value="GST C-terminal domain-like"/>
    <property type="match status" value="1"/>
</dbReference>
<feature type="chain" id="PRO_5033002872" description="GST N-terminal domain-containing protein" evidence="1">
    <location>
        <begin position="20"/>
        <end position="429"/>
    </location>
</feature>
<dbReference type="Pfam" id="PF13409">
    <property type="entry name" value="GST_N_2"/>
    <property type="match status" value="1"/>
</dbReference>
<reference evidence="3" key="1">
    <citation type="submission" date="2021-02" db="EMBL/GenBank/DDBJ databases">
        <authorList>
            <person name="Dougan E. K."/>
            <person name="Rhodes N."/>
            <person name="Thang M."/>
            <person name="Chan C."/>
        </authorList>
    </citation>
    <scope>NUCLEOTIDE SEQUENCE</scope>
</reference>
<dbReference type="Proteomes" id="UP000626109">
    <property type="component" value="Unassembled WGS sequence"/>
</dbReference>
<sequence>MALWRARRKLLACAAVVLGSSVRSVTFCGDPARRRPQLRRAPCLQAAEKGEDPPSWEELEALLPSSAVEEPLVIDSVLQPEKPQLEGLTFFRERNGWCPYSERVWLALEAKGLKYQTVLVDNYGSRPSWISGQTPQVRWADGRMQGESLDIIRALDSQFPGSPQLWPDEEVTKLVDAFKTIFPKQTRPSSRAAYLYSWNGPIFRSQFEETLSSTDELLGRHGGPFFFGPQISAADCAWAPFLERYAAQLPCLQTDLRPYDVNRWPRLAAWCDAMQQVPSYSCRVRGDEVSWRKVLAQAGYGNDGVVSSTVEDGSSKGSEAGMESVWAAYARDRPYVAVTPQVEAAARLLRNRAALSKDAVKRGVSEAEVDHGLRGVAALLAGLCNSAVLEGSPAVAAVAAYLDDRMCVPRDMGLLPSEAIRSLARRLST</sequence>
<dbReference type="Pfam" id="PF13410">
    <property type="entry name" value="GST_C_2"/>
    <property type="match status" value="1"/>
</dbReference>
<organism evidence="3 4">
    <name type="scientific">Polarella glacialis</name>
    <name type="common">Dinoflagellate</name>
    <dbReference type="NCBI Taxonomy" id="89957"/>
    <lineage>
        <taxon>Eukaryota</taxon>
        <taxon>Sar</taxon>
        <taxon>Alveolata</taxon>
        <taxon>Dinophyceae</taxon>
        <taxon>Suessiales</taxon>
        <taxon>Suessiaceae</taxon>
        <taxon>Polarella</taxon>
    </lineage>
</organism>
<accession>A0A813IAF1</accession>
<dbReference type="InterPro" id="IPR004045">
    <property type="entry name" value="Glutathione_S-Trfase_N"/>
</dbReference>
<evidence type="ECO:0000313" key="3">
    <source>
        <dbReference type="EMBL" id="CAE8647191.1"/>
    </source>
</evidence>
<dbReference type="PANTHER" id="PTHR43968:SF14">
    <property type="entry name" value="GLUTATHIONE S-TRANSFERASE"/>
    <property type="match status" value="1"/>
</dbReference>
<evidence type="ECO:0000313" key="4">
    <source>
        <dbReference type="Proteomes" id="UP000626109"/>
    </source>
</evidence>
<dbReference type="PANTHER" id="PTHR43968">
    <property type="match status" value="1"/>
</dbReference>
<dbReference type="InterPro" id="IPR036249">
    <property type="entry name" value="Thioredoxin-like_sf"/>
</dbReference>
<comment type="caution">
    <text evidence="3">The sequence shown here is derived from an EMBL/GenBank/DDBJ whole genome shotgun (WGS) entry which is preliminary data.</text>
</comment>
<dbReference type="InterPro" id="IPR050983">
    <property type="entry name" value="GST_Omega/HSP26"/>
</dbReference>
<dbReference type="SUPFAM" id="SSF52833">
    <property type="entry name" value="Thioredoxin-like"/>
    <property type="match status" value="1"/>
</dbReference>
<feature type="signal peptide" evidence="1">
    <location>
        <begin position="1"/>
        <end position="19"/>
    </location>
</feature>
<dbReference type="InterPro" id="IPR036282">
    <property type="entry name" value="Glutathione-S-Trfase_C_sf"/>
</dbReference>
<dbReference type="GO" id="GO:0005737">
    <property type="term" value="C:cytoplasm"/>
    <property type="evidence" value="ECO:0007669"/>
    <property type="project" value="TreeGrafter"/>
</dbReference>